<evidence type="ECO:0000256" key="7">
    <source>
        <dbReference type="PROSITE-ProRule" id="PRU00228"/>
    </source>
</evidence>
<evidence type="ECO:0000259" key="12">
    <source>
        <dbReference type="PROSITE" id="PS50090"/>
    </source>
</evidence>
<dbReference type="SUPFAM" id="SSF48371">
    <property type="entry name" value="ARM repeat"/>
    <property type="match status" value="6"/>
</dbReference>
<evidence type="ECO:0000256" key="6">
    <source>
        <dbReference type="ARBA" id="ARBA00023242"/>
    </source>
</evidence>
<evidence type="ECO:0000256" key="10">
    <source>
        <dbReference type="SAM" id="MobiDB-lite"/>
    </source>
</evidence>
<keyword evidence="17" id="KW-1185">Reference proteome</keyword>
<dbReference type="Pfam" id="PF00514">
    <property type="entry name" value="Arm"/>
    <property type="match status" value="1"/>
</dbReference>
<evidence type="ECO:0008006" key="18">
    <source>
        <dbReference type="Google" id="ProtNLM"/>
    </source>
</evidence>
<evidence type="ECO:0000256" key="2">
    <source>
        <dbReference type="ARBA" id="ARBA00022771"/>
    </source>
</evidence>
<evidence type="ECO:0000256" key="9">
    <source>
        <dbReference type="SAM" id="Coils"/>
    </source>
</evidence>
<dbReference type="InterPro" id="IPR001005">
    <property type="entry name" value="SANT/Myb"/>
</dbReference>
<dbReference type="PANTHER" id="PTHR46369">
    <property type="entry name" value="PROTEIN CELLULOSE SYNTHASE INTERACTIVE 1"/>
    <property type="match status" value="1"/>
</dbReference>
<feature type="domain" description="C2" evidence="11">
    <location>
        <begin position="2758"/>
        <end position="2875"/>
    </location>
</feature>
<evidence type="ECO:0000259" key="11">
    <source>
        <dbReference type="PROSITE" id="PS50004"/>
    </source>
</evidence>
<organism evidence="16 17">
    <name type="scientific">Ensete ventricosum</name>
    <name type="common">Abyssinian banana</name>
    <name type="synonym">Musa ensete</name>
    <dbReference type="NCBI Taxonomy" id="4639"/>
    <lineage>
        <taxon>Eukaryota</taxon>
        <taxon>Viridiplantae</taxon>
        <taxon>Streptophyta</taxon>
        <taxon>Embryophyta</taxon>
        <taxon>Tracheophyta</taxon>
        <taxon>Spermatophyta</taxon>
        <taxon>Magnoliopsida</taxon>
        <taxon>Liliopsida</taxon>
        <taxon>Zingiberales</taxon>
        <taxon>Musaceae</taxon>
        <taxon>Ensete</taxon>
    </lineage>
</organism>
<dbReference type="InterPro" id="IPR044297">
    <property type="entry name" value="CSI1/2/3"/>
</dbReference>
<feature type="coiled-coil region" evidence="9">
    <location>
        <begin position="605"/>
        <end position="658"/>
    </location>
</feature>
<dbReference type="InterPro" id="IPR000433">
    <property type="entry name" value="Znf_ZZ"/>
</dbReference>
<dbReference type="Gene3D" id="2.60.40.150">
    <property type="entry name" value="C2 domain"/>
    <property type="match status" value="1"/>
</dbReference>
<dbReference type="Pfam" id="PF04433">
    <property type="entry name" value="SWIRM"/>
    <property type="match status" value="1"/>
</dbReference>
<dbReference type="InterPro" id="IPR009057">
    <property type="entry name" value="Homeodomain-like_sf"/>
</dbReference>
<feature type="domain" description="SWIRM" evidence="14">
    <location>
        <begin position="177"/>
        <end position="275"/>
    </location>
</feature>
<evidence type="ECO:0000259" key="13">
    <source>
        <dbReference type="PROSITE" id="PS50135"/>
    </source>
</evidence>
<keyword evidence="9" id="KW-0175">Coiled coil</keyword>
<evidence type="ECO:0000313" key="17">
    <source>
        <dbReference type="Proteomes" id="UP001222027"/>
    </source>
</evidence>
<evidence type="ECO:0000313" key="16">
    <source>
        <dbReference type="EMBL" id="KAJ8483881.1"/>
    </source>
</evidence>
<dbReference type="CDD" id="cd00030">
    <property type="entry name" value="C2"/>
    <property type="match status" value="1"/>
</dbReference>
<evidence type="ECO:0000256" key="5">
    <source>
        <dbReference type="ARBA" id="ARBA00023163"/>
    </source>
</evidence>
<dbReference type="GO" id="GO:0010330">
    <property type="term" value="C:cellulose synthase complex"/>
    <property type="evidence" value="ECO:0007669"/>
    <property type="project" value="InterPro"/>
</dbReference>
<proteinExistence type="predicted"/>
<feature type="domain" description="Myb-like" evidence="12">
    <location>
        <begin position="400"/>
        <end position="450"/>
    </location>
</feature>
<evidence type="ECO:0000256" key="8">
    <source>
        <dbReference type="PROSITE-ProRule" id="PRU00259"/>
    </source>
</evidence>
<feature type="domain" description="SANT" evidence="15">
    <location>
        <begin position="403"/>
        <end position="454"/>
    </location>
</feature>
<dbReference type="PROSITE" id="PS51293">
    <property type="entry name" value="SANT"/>
    <property type="match status" value="1"/>
</dbReference>
<dbReference type="InterPro" id="IPR035892">
    <property type="entry name" value="C2_domain_sf"/>
</dbReference>
<evidence type="ECO:0000256" key="3">
    <source>
        <dbReference type="ARBA" id="ARBA00022833"/>
    </source>
</evidence>
<evidence type="ECO:0000256" key="1">
    <source>
        <dbReference type="ARBA" id="ARBA00022723"/>
    </source>
</evidence>
<gene>
    <name evidence="16" type="ORF">OPV22_016366</name>
</gene>
<dbReference type="InterPro" id="IPR011989">
    <property type="entry name" value="ARM-like"/>
</dbReference>
<comment type="caution">
    <text evidence="16">The sequence shown here is derived from an EMBL/GenBank/DDBJ whole genome shotgun (WGS) entry which is preliminary data.</text>
</comment>
<dbReference type="Pfam" id="PF00168">
    <property type="entry name" value="C2"/>
    <property type="match status" value="1"/>
</dbReference>
<dbReference type="SUPFAM" id="SSF49562">
    <property type="entry name" value="C2 domain (Calcium/lipid-binding domain, CaLB)"/>
    <property type="match status" value="1"/>
</dbReference>
<dbReference type="InterPro" id="IPR017884">
    <property type="entry name" value="SANT_dom"/>
</dbReference>
<dbReference type="InterPro" id="IPR000225">
    <property type="entry name" value="Armadillo"/>
</dbReference>
<keyword evidence="2 7" id="KW-0863">Zinc-finger</keyword>
<accession>A0AAV8PDY5</accession>
<keyword evidence="3" id="KW-0862">Zinc</keyword>
<dbReference type="GO" id="GO:0051211">
    <property type="term" value="P:anisotropic cell growth"/>
    <property type="evidence" value="ECO:0007669"/>
    <property type="project" value="InterPro"/>
</dbReference>
<dbReference type="InterPro" id="IPR016024">
    <property type="entry name" value="ARM-type_fold"/>
</dbReference>
<evidence type="ECO:0000259" key="14">
    <source>
        <dbReference type="PROSITE" id="PS50934"/>
    </source>
</evidence>
<dbReference type="Gene3D" id="1.10.10.60">
    <property type="entry name" value="Homeodomain-like"/>
    <property type="match status" value="1"/>
</dbReference>
<dbReference type="PROSITE" id="PS50004">
    <property type="entry name" value="C2"/>
    <property type="match status" value="1"/>
</dbReference>
<dbReference type="SMART" id="SM00239">
    <property type="entry name" value="C2"/>
    <property type="match status" value="1"/>
</dbReference>
<sequence length="2983" mass="323815">MSPASPSLPSSDSRLKWRKRKRKRDANPRRQNLRDDEDDDDEDAAAAAEEVEDDGRDSPAILAAADPVLDLRESEVLSGGGHRVSDFPSAVRRSLNRPHSSVLALVAAERSNAARSWAPPCLENISHGQLQVLSVVLPDNPSLLQQPDLDNSSSYVCSPPPLMEGKGVVKRFGKEQLPVPVHSDWFSASTVNRLERQVVPHFVTGKSSDQTPERYIGLRNKIISKYLENPGKRLSFADCQALVPNNELYDLSRIVRFLDHWGIINYLAASSVHRGLRMAGSLLREEASGELQLQTSPLRSIDSLMLFDRPKCSLRLEDVGFLSHSASTDYDAGIVDLDGRIRERFAEHSCNFCSCPLTNLHYQSQKEADVMLCADCFHDAKFVTGHSSLDFTRMDSKKDNSDIDGDSWTDQETLLLLEALEKFNDNWNEIAEYVGTKSKAQCICHFLRLPTEDGLLENVELPHMPTISDSSIRHDPGLSNSNSNANGEGLSNGDFSTTNQLPFANSANPVMSLVAFLTSAIGPRVAAACASAALSVLTREDCRSEGSHAEVGIHRPHANLGHQKDGSDGQVRHVKNGATSPAPDLVKYAAMYGLSAAAVKSKLFADQEEREIQRLAATIINHQLKRLELKLKQFAEVETLLLKECEQAERMKQRLSAERRLPDQYVKKQRNGGLGVGKAPLINCMAAGKQTKAMKTWMPQIAQRSSSVEDLIDRRFPSSTPPHLPFGDSSSEASVRYLLVFMVLPGPFCDFINSRCNPLLAAPQFLLFLEISIMAKSGTPSLRELSAIPSPSSSQSCESNGMDDPENTVARVARFLEQLHASNSSPQEKELITAQLLAVSRTQKDARALIGTHSQAMPLFISVLRSGTPTAKVNIANILSALCKEEDLRVKVLLGGCIPPLLSLLKSESSESKKAAAEAIFEVSSGGLSDDHIGMKIFVTEGVVPTLWDLLNPKITQDRVVEGFVTGALRNLCGDKDGYWRATLEAGGVEIITGLLLSDNTASQSNAASLLARLVSAFSDSIPKVIDAGAVKALLQLLGRDNDTSVCASAADALEVLSSKSTMAKKAVVDAGGLPVLIGAVVAPSKECMQGESGHSLQRHAVRALANICGGMSSLILYLGELSQAPSFAAPVSDTIGALAYSLMVFEGSEEKVFDPVHIEEILIKLLKARDTKLVQDRVLEALASLYGNEILCSRIIHSDAKTVLVGLITMASADVQEHLILSLARLCCDGAVIWGALGEREGIQMLIALLGLSSEQHQEYAVALLAILTDQVDDSKWAITAAGGIPPLVQLLEIGSQKAKEDAVHVLWNMCCHSDDIRACVERAGAVPALLWLLKSGGQKGQEASAKALKKLINYADSATINQLLALLVGDDALSSRTHAITVLGHVLTMSSYKDLVQKGSPANKGLSSLVQVLNSSNEETQECAASVLADLFNVRQDICDSLATDEIVHPCMKLLTSKAQVVATQSARALGALSRPTKAKTANRMSYIAEGDVEPLIKMAKTSSIDAAETAVAALANLLSDPHIAAEALAADVLSALLRVLGEGTLDGKKNSSRALYQLLNHFPIGDVLMESSQCHFIVHAIADSLAPTGLEGVNSDALDVLALLVKTKKNMNFIYSPCAALVETPSTIEPLVQCLALGLPAEQDKAIEILSRLQDQPAILGDLLVERAQCIASLADRIMNSSNMEVRIGGVALLICAMKEHRQQPLDILNVSKLQRKLIYALIDMLKHQGSSVSPGNGTRSARNVTERTFQHEDDEYDVPNPATILGGTVALWLLAIISSSCANGKLTIMEAGGVEVLSDKLAAYAANQLGEYDDAEGIWTSSLLLSILFQDTEVVQCSATMRIIPCLAFLLKSDEVIDKYFAAQAMASLACNGNKSIQLAIANSGAVGGLTTLIGHEESDIPNLFALSEEFNLEKHPGEVVLKHLFQIEDIRIGATARKSIPLLVDLLRPMPDRPGAPPIAIYLLTQIAEGSEANKLAMAEAGALESLTKYLSLSPQDSTETSITDLLRILYSNSELVHHECSLSTLNQLVAVLRMGSRTARFSATMTLQELFDVEDIRDTEMARQAIQPLVDMLNAGTEKEQHAALIALIKLTDGNISKASALTDVEGNPLESLHKILLSSSSLELKKNAAQLCYVLFGNSTVRAMPIASECVQPLISLITSDPSREVEFGVRALERLLDDEHHADIAATTEVVDLLVRYVSGSNYELSEASISALIKLGKDRPQCKLEMVNAGIIDNALDMILDAPVSVSSTVAELLRILTNNSGIAKSSAAARMVEPLFLVLKRPDFTMWGQHSALQALVNILEKPQSLTALKLTPSQVIEPLISFLESPSQAIQQLGTELLSHLLEQEHFQQDITTKNAIVPLVQLAGIGILSLQQTAIKALESISLSWPKAVADAGGIFELSKVIIQDDPQPSHALWESAALVLSNIVKSNSEYYLKISLIVLVRLLHSTLEATVSVSLSALLVQERKNPSNAVMMAEAGAVDALLELLRSHHCEEACGRLLEALFNNAVVREMKLVKYAIAPLSQYLLDPQTRSQSAKFLVTLALGNLFQHDSLARASDSVSACRALISLLEDQPTEEMKVVALCALQSLVMHSRTNRRAVAEAGGILVVQELLLYPNTDVAGQAALLIKYLFSNHTLQEYVSNELIRSLTAALEKESWSSATNNEEVLRTIFVIFTNFKKLRTSEAATLCIPHLVGALRTGTEAAQESVLDTLCLLKESWSQMNEDIAKAQALIAAEAIPILQLLMKTCPPSFQERADSLLNCLPGCLTVTIKRGNNLKQTMGSTNAFCQLKIGNGPPRQTKVVSHSACPEWKEGFTWAFDVPPKGQKLYIVCKSKNTFGKSTLGRVTIQIDKVVTDGVYHGFFSLNHDGNRDGSSRTLEIEIVWSNRTSGDDIHACLWMRGINGPVKFVLYKLAIVTDQLGDHLWLFLVQVDRDERNLSNLYRVKGRSIYLCVVFDKQIFFFDVFRVLKSF</sequence>
<reference evidence="16 17" key="1">
    <citation type="submission" date="2022-12" db="EMBL/GenBank/DDBJ databases">
        <title>Chromosome-scale assembly of the Ensete ventricosum genome.</title>
        <authorList>
            <person name="Dussert Y."/>
            <person name="Stocks J."/>
            <person name="Wendawek A."/>
            <person name="Woldeyes F."/>
            <person name="Nichols R.A."/>
            <person name="Borrell J.S."/>
        </authorList>
    </citation>
    <scope>NUCLEOTIDE SEQUENCE [LARGE SCALE GENOMIC DNA]</scope>
    <source>
        <strain evidence="17">cv. Maze</strain>
        <tissue evidence="16">Seeds</tissue>
    </source>
</reference>
<dbReference type="Proteomes" id="UP001222027">
    <property type="component" value="Unassembled WGS sequence"/>
</dbReference>
<keyword evidence="5" id="KW-0804">Transcription</keyword>
<evidence type="ECO:0000256" key="4">
    <source>
        <dbReference type="ARBA" id="ARBA00023015"/>
    </source>
</evidence>
<feature type="region of interest" description="Disordered" evidence="10">
    <location>
        <begin position="784"/>
        <end position="804"/>
    </location>
</feature>
<feature type="compositionally biased region" description="Low complexity" evidence="10">
    <location>
        <begin position="1"/>
        <end position="12"/>
    </location>
</feature>
<dbReference type="PROSITE" id="PS50090">
    <property type="entry name" value="MYB_LIKE"/>
    <property type="match status" value="1"/>
</dbReference>
<feature type="compositionally biased region" description="Acidic residues" evidence="10">
    <location>
        <begin position="35"/>
        <end position="55"/>
    </location>
</feature>
<dbReference type="EMBL" id="JAQQAF010000005">
    <property type="protein sequence ID" value="KAJ8483881.1"/>
    <property type="molecule type" value="Genomic_DNA"/>
</dbReference>
<dbReference type="GO" id="GO:2001006">
    <property type="term" value="P:regulation of cellulose biosynthetic process"/>
    <property type="evidence" value="ECO:0007669"/>
    <property type="project" value="InterPro"/>
</dbReference>
<dbReference type="FunFam" id="1.10.10.60:FF:000014">
    <property type="entry name" value="SWI/SNF complex subunit SMARCC2 isoform C"/>
    <property type="match status" value="1"/>
</dbReference>
<dbReference type="Gene3D" id="1.10.10.10">
    <property type="entry name" value="Winged helix-like DNA-binding domain superfamily/Winged helix DNA-binding domain"/>
    <property type="match status" value="1"/>
</dbReference>
<dbReference type="InterPro" id="IPR036388">
    <property type="entry name" value="WH-like_DNA-bd_sf"/>
</dbReference>
<dbReference type="SUPFAM" id="SSF46689">
    <property type="entry name" value="Homeodomain-like"/>
    <property type="match status" value="2"/>
</dbReference>
<feature type="region of interest" description="Disordered" evidence="10">
    <location>
        <begin position="1"/>
        <end position="60"/>
    </location>
</feature>
<dbReference type="PROSITE" id="PS50135">
    <property type="entry name" value="ZF_ZZ_2"/>
    <property type="match status" value="1"/>
</dbReference>
<dbReference type="PROSITE" id="PS50176">
    <property type="entry name" value="ARM_REPEAT"/>
    <property type="match status" value="3"/>
</dbReference>
<evidence type="ECO:0000259" key="15">
    <source>
        <dbReference type="PROSITE" id="PS51293"/>
    </source>
</evidence>
<feature type="repeat" description="ARM" evidence="8">
    <location>
        <begin position="1406"/>
        <end position="1433"/>
    </location>
</feature>
<dbReference type="GO" id="GO:0008017">
    <property type="term" value="F:microtubule binding"/>
    <property type="evidence" value="ECO:0007669"/>
    <property type="project" value="InterPro"/>
</dbReference>
<feature type="domain" description="ZZ-type" evidence="13">
    <location>
        <begin position="345"/>
        <end position="399"/>
    </location>
</feature>
<dbReference type="GO" id="GO:0008270">
    <property type="term" value="F:zinc ion binding"/>
    <property type="evidence" value="ECO:0007669"/>
    <property type="project" value="UniProtKB-KW"/>
</dbReference>
<feature type="compositionally biased region" description="Basic and acidic residues" evidence="10">
    <location>
        <begin position="25"/>
        <end position="34"/>
    </location>
</feature>
<name>A0AAV8PDY5_ENSVE</name>
<feature type="compositionally biased region" description="Basic and acidic residues" evidence="10">
    <location>
        <begin position="562"/>
        <end position="571"/>
    </location>
</feature>
<feature type="region of interest" description="Disordered" evidence="10">
    <location>
        <begin position="550"/>
        <end position="571"/>
    </location>
</feature>
<dbReference type="InterPro" id="IPR000008">
    <property type="entry name" value="C2_dom"/>
</dbReference>
<feature type="compositionally biased region" description="Low complexity" evidence="10">
    <location>
        <begin position="786"/>
        <end position="799"/>
    </location>
</feature>
<protein>
    <recommendedName>
        <fullName evidence="18">SWIRM domain-containing protein</fullName>
    </recommendedName>
</protein>
<dbReference type="SMART" id="SM00717">
    <property type="entry name" value="SANT"/>
    <property type="match status" value="1"/>
</dbReference>
<dbReference type="PROSITE" id="PS50934">
    <property type="entry name" value="SWIRM"/>
    <property type="match status" value="1"/>
</dbReference>
<dbReference type="InterPro" id="IPR032451">
    <property type="entry name" value="SMARCC_C"/>
</dbReference>
<dbReference type="Pfam" id="PF00249">
    <property type="entry name" value="Myb_DNA-binding"/>
    <property type="match status" value="1"/>
</dbReference>
<dbReference type="GO" id="GO:0005634">
    <property type="term" value="C:nucleus"/>
    <property type="evidence" value="ECO:0007669"/>
    <property type="project" value="UniProtKB-ARBA"/>
</dbReference>
<dbReference type="PANTHER" id="PTHR46369:SF1">
    <property type="entry name" value="PROTEIN CELLULOSE SYNTHASE INTERACTIVE 3"/>
    <property type="match status" value="1"/>
</dbReference>
<dbReference type="Gene3D" id="1.25.10.10">
    <property type="entry name" value="Leucine-rich Repeat Variant"/>
    <property type="match status" value="9"/>
</dbReference>
<keyword evidence="4" id="KW-0805">Transcription regulation</keyword>
<dbReference type="InterPro" id="IPR058678">
    <property type="entry name" value="ARM_PUB"/>
</dbReference>
<feature type="repeat" description="ARM" evidence="8">
    <location>
        <begin position="1284"/>
        <end position="1326"/>
    </location>
</feature>
<keyword evidence="1" id="KW-0479">Metal-binding</keyword>
<dbReference type="Pfam" id="PF16495">
    <property type="entry name" value="SWIRM-assoc_1"/>
    <property type="match status" value="1"/>
</dbReference>
<feature type="repeat" description="ARM" evidence="8">
    <location>
        <begin position="1029"/>
        <end position="1072"/>
    </location>
</feature>
<feature type="region of interest" description="Disordered" evidence="10">
    <location>
        <begin position="467"/>
        <end position="493"/>
    </location>
</feature>
<keyword evidence="6" id="KW-0539">Nucleus</keyword>
<dbReference type="InterPro" id="IPR007526">
    <property type="entry name" value="SWIRM"/>
</dbReference>
<dbReference type="Pfam" id="PF25598">
    <property type="entry name" value="ARM_PUB"/>
    <property type="match status" value="1"/>
</dbReference>
<dbReference type="SMART" id="SM00185">
    <property type="entry name" value="ARM"/>
    <property type="match status" value="19"/>
</dbReference>